<dbReference type="Pfam" id="PF00535">
    <property type="entry name" value="Glycos_transf_2"/>
    <property type="match status" value="1"/>
</dbReference>
<evidence type="ECO:0000256" key="2">
    <source>
        <dbReference type="ARBA" id="ARBA00022676"/>
    </source>
</evidence>
<evidence type="ECO:0000259" key="4">
    <source>
        <dbReference type="Pfam" id="PF00535"/>
    </source>
</evidence>
<keyword evidence="6" id="KW-1185">Reference proteome</keyword>
<evidence type="ECO:0000256" key="3">
    <source>
        <dbReference type="ARBA" id="ARBA00022679"/>
    </source>
</evidence>
<organism evidence="5 6">
    <name type="scientific">Planococcus lenghuensis</name>
    <dbReference type="NCBI Taxonomy" id="2213202"/>
    <lineage>
        <taxon>Bacteria</taxon>
        <taxon>Bacillati</taxon>
        <taxon>Bacillota</taxon>
        <taxon>Bacilli</taxon>
        <taxon>Bacillales</taxon>
        <taxon>Caryophanaceae</taxon>
        <taxon>Planococcus</taxon>
    </lineage>
</organism>
<evidence type="ECO:0000256" key="1">
    <source>
        <dbReference type="ARBA" id="ARBA00006739"/>
    </source>
</evidence>
<keyword evidence="2" id="KW-0328">Glycosyltransferase</keyword>
<dbReference type="InterPro" id="IPR001173">
    <property type="entry name" value="Glyco_trans_2-like"/>
</dbReference>
<dbReference type="EMBL" id="CP019640">
    <property type="protein sequence ID" value="AQQ52312.1"/>
    <property type="molecule type" value="Genomic_DNA"/>
</dbReference>
<feature type="domain" description="Glycosyltransferase 2-like" evidence="4">
    <location>
        <begin position="8"/>
        <end position="175"/>
    </location>
</feature>
<dbReference type="PANTHER" id="PTHR22916">
    <property type="entry name" value="GLYCOSYLTRANSFERASE"/>
    <property type="match status" value="1"/>
</dbReference>
<dbReference type="CDD" id="cd00761">
    <property type="entry name" value="Glyco_tranf_GTA_type"/>
    <property type="match status" value="1"/>
</dbReference>
<proteinExistence type="inferred from homology"/>
<evidence type="ECO:0000313" key="5">
    <source>
        <dbReference type="EMBL" id="AQQ52312.1"/>
    </source>
</evidence>
<dbReference type="PANTHER" id="PTHR22916:SF51">
    <property type="entry name" value="GLYCOSYLTRANSFERASE EPSH-RELATED"/>
    <property type="match status" value="1"/>
</dbReference>
<name>A0A1Q2KXB3_9BACL</name>
<keyword evidence="3" id="KW-0808">Transferase</keyword>
<dbReference type="AlphaFoldDB" id="A0A1Q2KXB3"/>
<protein>
    <recommendedName>
        <fullName evidence="4">Glycosyltransferase 2-like domain-containing protein</fullName>
    </recommendedName>
</protein>
<dbReference type="KEGG" id="pmar:B0X71_03770"/>
<sequence length="351" mass="40377">MSAGKLVSIIVPVYNAAHYLPLCIESILAQSYQNVELILVNDGSSDGSGELCEVYAKKDHRVRVIHQRNAGPSVARNCGIAAATGDYLQFVDSDDTIDPDMTERLVQAMDGSQLVICGYYKLQVQDDGMRQAKRFCIVPARELTKAEFLKHFGELYPHNFIHYTWNKLYKASVIQQAGLTFDTAVDWGEDLLFNLAYIERCDQIHTVEDALYYYLDSNAGSITSSYRPNLFHTMKMLQGSVREFLKRNDAYSGKNKELFEQFCAARILAGFWNLFHPASPLDAERKKKQIAEIMRDERVHRNLDYFRTGNFDERLVGVMIEWQSVDLLYTYYSLKGLWKKRREPKGQKWIS</sequence>
<evidence type="ECO:0000313" key="6">
    <source>
        <dbReference type="Proteomes" id="UP000188184"/>
    </source>
</evidence>
<gene>
    <name evidence="5" type="ORF">B0X71_03770</name>
</gene>
<dbReference type="InterPro" id="IPR029044">
    <property type="entry name" value="Nucleotide-diphossugar_trans"/>
</dbReference>
<dbReference type="GO" id="GO:0016757">
    <property type="term" value="F:glycosyltransferase activity"/>
    <property type="evidence" value="ECO:0007669"/>
    <property type="project" value="UniProtKB-KW"/>
</dbReference>
<reference evidence="5 6" key="1">
    <citation type="submission" date="2017-02" db="EMBL/GenBank/DDBJ databases">
        <title>The complete genomic sequence of a novel cold adapted crude oil-degrading bacterium Planococcus qaidamina Y42.</title>
        <authorList>
            <person name="Yang R."/>
        </authorList>
    </citation>
    <scope>NUCLEOTIDE SEQUENCE [LARGE SCALE GENOMIC DNA]</scope>
    <source>
        <strain evidence="5 6">Y42</strain>
    </source>
</reference>
<comment type="similarity">
    <text evidence="1">Belongs to the glycosyltransferase 2 family.</text>
</comment>
<dbReference type="Gene3D" id="3.90.550.10">
    <property type="entry name" value="Spore Coat Polysaccharide Biosynthesis Protein SpsA, Chain A"/>
    <property type="match status" value="1"/>
</dbReference>
<accession>A0A1Q2KXB3</accession>
<dbReference type="SUPFAM" id="SSF53448">
    <property type="entry name" value="Nucleotide-diphospho-sugar transferases"/>
    <property type="match status" value="1"/>
</dbReference>
<dbReference type="Proteomes" id="UP000188184">
    <property type="component" value="Chromosome"/>
</dbReference>
<dbReference type="RefSeq" id="WP_198038681.1">
    <property type="nucleotide sequence ID" value="NZ_CP019640.1"/>
</dbReference>